<evidence type="ECO:0000256" key="1">
    <source>
        <dbReference type="SAM" id="MobiDB-lite"/>
    </source>
</evidence>
<comment type="caution">
    <text evidence="2">The sequence shown here is derived from an EMBL/GenBank/DDBJ whole genome shotgun (WGS) entry which is preliminary data.</text>
</comment>
<name>A0A1J9RCX2_9PEZI</name>
<gene>
    <name evidence="2" type="ORF">BKCO1_6100069</name>
</gene>
<feature type="compositionally biased region" description="Basic residues" evidence="1">
    <location>
        <begin position="31"/>
        <end position="43"/>
    </location>
</feature>
<dbReference type="AlphaFoldDB" id="A0A1J9RCX2"/>
<dbReference type="GeneID" id="31018300"/>
<proteinExistence type="predicted"/>
<feature type="compositionally biased region" description="Low complexity" evidence="1">
    <location>
        <begin position="44"/>
        <end position="59"/>
    </location>
</feature>
<evidence type="ECO:0000313" key="3">
    <source>
        <dbReference type="Proteomes" id="UP000183809"/>
    </source>
</evidence>
<dbReference type="EMBL" id="MNUE01000061">
    <property type="protein sequence ID" value="OJD30363.1"/>
    <property type="molecule type" value="Genomic_DNA"/>
</dbReference>
<accession>A0A1J9RCX2</accession>
<dbReference type="Proteomes" id="UP000183809">
    <property type="component" value="Unassembled WGS sequence"/>
</dbReference>
<evidence type="ECO:0000313" key="2">
    <source>
        <dbReference type="EMBL" id="OJD30363.1"/>
    </source>
</evidence>
<feature type="region of interest" description="Disordered" evidence="1">
    <location>
        <begin position="1"/>
        <end position="110"/>
    </location>
</feature>
<keyword evidence="3" id="KW-1185">Reference proteome</keyword>
<organism evidence="2 3">
    <name type="scientific">Diplodia corticola</name>
    <dbReference type="NCBI Taxonomy" id="236234"/>
    <lineage>
        <taxon>Eukaryota</taxon>
        <taxon>Fungi</taxon>
        <taxon>Dikarya</taxon>
        <taxon>Ascomycota</taxon>
        <taxon>Pezizomycotina</taxon>
        <taxon>Dothideomycetes</taxon>
        <taxon>Dothideomycetes incertae sedis</taxon>
        <taxon>Botryosphaeriales</taxon>
        <taxon>Botryosphaeriaceae</taxon>
        <taxon>Diplodia</taxon>
    </lineage>
</organism>
<sequence length="110" mass="12021">MLSVLFGTKKNVKIEPRNGVTVETRNGQKAFVRRHNNKKKKPKSSSPTNSSSPSTSASTLSEHTSRSSDLPDYSDLECDKQGEGRVDPPVPVPLASNNPFKKGKGEERVL</sequence>
<feature type="compositionally biased region" description="Basic and acidic residues" evidence="1">
    <location>
        <begin position="77"/>
        <end position="86"/>
    </location>
</feature>
<reference evidence="2 3" key="1">
    <citation type="submission" date="2016-10" db="EMBL/GenBank/DDBJ databases">
        <title>Proteomics and genomics reveal pathogen-plant mechanisms compatible with a hemibiotrophic lifestyle of Diplodia corticola.</title>
        <authorList>
            <person name="Fernandes I."/>
            <person name="De Jonge R."/>
            <person name="Van De Peer Y."/>
            <person name="Devreese B."/>
            <person name="Alves A."/>
            <person name="Esteves A.C."/>
        </authorList>
    </citation>
    <scope>NUCLEOTIDE SEQUENCE [LARGE SCALE GENOMIC DNA]</scope>
    <source>
        <strain evidence="2 3">CBS 112549</strain>
    </source>
</reference>
<dbReference type="RefSeq" id="XP_020126623.1">
    <property type="nucleotide sequence ID" value="XM_020278039.1"/>
</dbReference>
<protein>
    <submittedName>
        <fullName evidence="2">Uncharacterized protein</fullName>
    </submittedName>
</protein>